<evidence type="ECO:0000313" key="2">
    <source>
        <dbReference type="Proteomes" id="UP000598271"/>
    </source>
</evidence>
<proteinExistence type="predicted"/>
<comment type="caution">
    <text evidence="1">The sequence shown here is derived from an EMBL/GenBank/DDBJ whole genome shotgun (WGS) entry which is preliminary data.</text>
</comment>
<keyword evidence="2" id="KW-1185">Reference proteome</keyword>
<reference evidence="1 2" key="1">
    <citation type="journal article" date="2014" name="Int. J. Syst. Evol. Microbiol.">
        <title>Complete genome sequence of Corynebacterium casei LMG S-19264T (=DSM 44701T), isolated from a smear-ripened cheese.</title>
        <authorList>
            <consortium name="US DOE Joint Genome Institute (JGI-PGF)"/>
            <person name="Walter F."/>
            <person name="Albersmeier A."/>
            <person name="Kalinowski J."/>
            <person name="Ruckert C."/>
        </authorList>
    </citation>
    <scope>NUCLEOTIDE SEQUENCE [LARGE SCALE GENOMIC DNA]</scope>
    <source>
        <strain evidence="1 2">KCTC 12866</strain>
    </source>
</reference>
<gene>
    <name evidence="1" type="ORF">GCM10007390_37930</name>
</gene>
<dbReference type="RefSeq" id="WP_189566157.1">
    <property type="nucleotide sequence ID" value="NZ_BMXF01000004.1"/>
</dbReference>
<dbReference type="EMBL" id="BMXF01000004">
    <property type="protein sequence ID" value="GHB80129.1"/>
    <property type="molecule type" value="Genomic_DNA"/>
</dbReference>
<evidence type="ECO:0000313" key="1">
    <source>
        <dbReference type="EMBL" id="GHB80129.1"/>
    </source>
</evidence>
<accession>A0A8J3GAF0</accession>
<dbReference type="AlphaFoldDB" id="A0A8J3GAF0"/>
<dbReference type="Proteomes" id="UP000598271">
    <property type="component" value="Unassembled WGS sequence"/>
</dbReference>
<name>A0A8J3GAF0_9BACT</name>
<sequence>MKSFELYSNLLRGQYEAQAIDSLVHFKSKNGIFEISCYESLTYQLKSYIDNCSYDEICSETNKNIWSEICIDGFIERSEFIPVIQRELELYWRTLYKEIKEEIGRTKHLDESKEESWRVFKSFIDLYNDAENIIELAYDFDETVLYPIAVISMMKILNADVCYGEYCELEFEAGNEWESIYFNNESWDLPFFYIRPYPY</sequence>
<protein>
    <submittedName>
        <fullName evidence="1">Uncharacterized protein</fullName>
    </submittedName>
</protein>
<organism evidence="1 2">
    <name type="scientific">Persicitalea jodogahamensis</name>
    <dbReference type="NCBI Taxonomy" id="402147"/>
    <lineage>
        <taxon>Bacteria</taxon>
        <taxon>Pseudomonadati</taxon>
        <taxon>Bacteroidota</taxon>
        <taxon>Cytophagia</taxon>
        <taxon>Cytophagales</taxon>
        <taxon>Spirosomataceae</taxon>
        <taxon>Persicitalea</taxon>
    </lineage>
</organism>